<dbReference type="AlphaFoldDB" id="A0AA40CSU6"/>
<dbReference type="GO" id="GO:0000175">
    <property type="term" value="F:3'-5'-RNA exonuclease activity"/>
    <property type="evidence" value="ECO:0007669"/>
    <property type="project" value="InterPro"/>
</dbReference>
<organism evidence="11 12">
    <name type="scientific">Cercophora newfieldiana</name>
    <dbReference type="NCBI Taxonomy" id="92897"/>
    <lineage>
        <taxon>Eukaryota</taxon>
        <taxon>Fungi</taxon>
        <taxon>Dikarya</taxon>
        <taxon>Ascomycota</taxon>
        <taxon>Pezizomycotina</taxon>
        <taxon>Sordariomycetes</taxon>
        <taxon>Sordariomycetidae</taxon>
        <taxon>Sordariales</taxon>
        <taxon>Lasiosphaeriaceae</taxon>
        <taxon>Cercophora</taxon>
    </lineage>
</organism>
<dbReference type="GO" id="GO:0071039">
    <property type="term" value="P:nuclear polyadenylation-dependent CUT catabolic process"/>
    <property type="evidence" value="ECO:0007669"/>
    <property type="project" value="TreeGrafter"/>
</dbReference>
<evidence type="ECO:0000256" key="6">
    <source>
        <dbReference type="ARBA" id="ARBA00022839"/>
    </source>
</evidence>
<dbReference type="InterPro" id="IPR036397">
    <property type="entry name" value="RNaseH_sf"/>
</dbReference>
<dbReference type="SUPFAM" id="SSF47819">
    <property type="entry name" value="HRDC-like"/>
    <property type="match status" value="1"/>
</dbReference>
<dbReference type="InterPro" id="IPR010997">
    <property type="entry name" value="HRDC-like_sf"/>
</dbReference>
<protein>
    <submittedName>
        <fullName evidence="11">Ribonuclease H-like domain-containing protein</fullName>
    </submittedName>
</protein>
<comment type="caution">
    <text evidence="11">The sequence shown here is derived from an EMBL/GenBank/DDBJ whole genome shotgun (WGS) entry which is preliminary data.</text>
</comment>
<dbReference type="Gene3D" id="3.30.420.10">
    <property type="entry name" value="Ribonuclease H-like superfamily/Ribonuclease H"/>
    <property type="match status" value="1"/>
</dbReference>
<dbReference type="PANTHER" id="PTHR12124:SF47">
    <property type="entry name" value="EXOSOME COMPONENT 10"/>
    <property type="match status" value="1"/>
</dbReference>
<feature type="compositionally biased region" description="Acidic residues" evidence="9">
    <location>
        <begin position="761"/>
        <end position="772"/>
    </location>
</feature>
<evidence type="ECO:0000256" key="7">
    <source>
        <dbReference type="ARBA" id="ARBA00023242"/>
    </source>
</evidence>
<dbReference type="GO" id="GO:0071037">
    <property type="term" value="P:nuclear polyadenylation-dependent snRNA catabolic process"/>
    <property type="evidence" value="ECO:0007669"/>
    <property type="project" value="TreeGrafter"/>
</dbReference>
<dbReference type="GO" id="GO:0000467">
    <property type="term" value="P:exonucleolytic trimming to generate mature 3'-end of 5.8S rRNA from tricistronic rRNA transcript (SSU-rRNA, 5.8S rRNA, LSU-rRNA)"/>
    <property type="evidence" value="ECO:0007669"/>
    <property type="project" value="InterPro"/>
</dbReference>
<dbReference type="CDD" id="cd06147">
    <property type="entry name" value="Rrp6p_like_exo"/>
    <property type="match status" value="1"/>
</dbReference>
<dbReference type="PROSITE" id="PS50967">
    <property type="entry name" value="HRDC"/>
    <property type="match status" value="1"/>
</dbReference>
<dbReference type="SMART" id="SM00474">
    <property type="entry name" value="35EXOc"/>
    <property type="match status" value="1"/>
</dbReference>
<evidence type="ECO:0000256" key="1">
    <source>
        <dbReference type="ARBA" id="ARBA00004123"/>
    </source>
</evidence>
<dbReference type="PANTHER" id="PTHR12124">
    <property type="entry name" value="POLYMYOSITIS/SCLERODERMA AUTOANTIGEN-RELATED"/>
    <property type="match status" value="1"/>
</dbReference>
<dbReference type="InterPro" id="IPR002562">
    <property type="entry name" value="3'-5'_exonuclease_dom"/>
</dbReference>
<dbReference type="InterPro" id="IPR002121">
    <property type="entry name" value="HRDC_dom"/>
</dbReference>
<keyword evidence="6" id="KW-0269">Exonuclease</keyword>
<dbReference type="GO" id="GO:0071051">
    <property type="term" value="P:poly(A)-dependent snoRNA 3'-end processing"/>
    <property type="evidence" value="ECO:0007669"/>
    <property type="project" value="TreeGrafter"/>
</dbReference>
<dbReference type="Pfam" id="PF01612">
    <property type="entry name" value="DNA_pol_A_exo1"/>
    <property type="match status" value="1"/>
</dbReference>
<evidence type="ECO:0000256" key="4">
    <source>
        <dbReference type="ARBA" id="ARBA00022801"/>
    </source>
</evidence>
<dbReference type="GO" id="GO:0000166">
    <property type="term" value="F:nucleotide binding"/>
    <property type="evidence" value="ECO:0007669"/>
    <property type="project" value="InterPro"/>
</dbReference>
<comment type="similarity">
    <text evidence="8">Belongs to the exosome component 10/RRP6 family.</text>
</comment>
<dbReference type="InterPro" id="IPR012337">
    <property type="entry name" value="RNaseH-like_sf"/>
</dbReference>
<evidence type="ECO:0000313" key="12">
    <source>
        <dbReference type="Proteomes" id="UP001174936"/>
    </source>
</evidence>
<dbReference type="GO" id="GO:0005730">
    <property type="term" value="C:nucleolus"/>
    <property type="evidence" value="ECO:0007669"/>
    <property type="project" value="TreeGrafter"/>
</dbReference>
<reference evidence="11" key="1">
    <citation type="submission" date="2023-06" db="EMBL/GenBank/DDBJ databases">
        <title>Genome-scale phylogeny and comparative genomics of the fungal order Sordariales.</title>
        <authorList>
            <consortium name="Lawrence Berkeley National Laboratory"/>
            <person name="Hensen N."/>
            <person name="Bonometti L."/>
            <person name="Westerberg I."/>
            <person name="Brannstrom I.O."/>
            <person name="Guillou S."/>
            <person name="Cros-Aarteil S."/>
            <person name="Calhoun S."/>
            <person name="Haridas S."/>
            <person name="Kuo A."/>
            <person name="Mondo S."/>
            <person name="Pangilinan J."/>
            <person name="Riley R."/>
            <person name="Labutti K."/>
            <person name="Andreopoulos B."/>
            <person name="Lipzen A."/>
            <person name="Chen C."/>
            <person name="Yanf M."/>
            <person name="Daum C."/>
            <person name="Ng V."/>
            <person name="Clum A."/>
            <person name="Steindorff A."/>
            <person name="Ohm R."/>
            <person name="Martin F."/>
            <person name="Silar P."/>
            <person name="Natvig D."/>
            <person name="Lalanne C."/>
            <person name="Gautier V."/>
            <person name="Ament-Velasquez S.L."/>
            <person name="Kruys A."/>
            <person name="Hutchinson M.I."/>
            <person name="Powell A.J."/>
            <person name="Barry K."/>
            <person name="Miller A.N."/>
            <person name="Grigoriev I.V."/>
            <person name="Debuchy R."/>
            <person name="Gladieux P."/>
            <person name="Thoren M.H."/>
            <person name="Johannesson H."/>
        </authorList>
    </citation>
    <scope>NUCLEOTIDE SEQUENCE</scope>
    <source>
        <strain evidence="11">SMH2532-1</strain>
    </source>
</reference>
<evidence type="ECO:0000256" key="5">
    <source>
        <dbReference type="ARBA" id="ARBA00022835"/>
    </source>
</evidence>
<dbReference type="GO" id="GO:0000176">
    <property type="term" value="C:nuclear exosome (RNase complex)"/>
    <property type="evidence" value="ECO:0007669"/>
    <property type="project" value="InterPro"/>
</dbReference>
<dbReference type="GO" id="GO:0071036">
    <property type="term" value="P:nuclear polyadenylation-dependent snoRNA catabolic process"/>
    <property type="evidence" value="ECO:0007669"/>
    <property type="project" value="TreeGrafter"/>
</dbReference>
<evidence type="ECO:0000256" key="9">
    <source>
        <dbReference type="SAM" id="MobiDB-lite"/>
    </source>
</evidence>
<dbReference type="InterPro" id="IPR049559">
    <property type="entry name" value="Rrp6p-like_exo"/>
</dbReference>
<dbReference type="EMBL" id="JAULSV010000003">
    <property type="protein sequence ID" value="KAK0649402.1"/>
    <property type="molecule type" value="Genomic_DNA"/>
</dbReference>
<dbReference type="InterPro" id="IPR044876">
    <property type="entry name" value="HRDC_dom_sf"/>
</dbReference>
<evidence type="ECO:0000256" key="2">
    <source>
        <dbReference type="ARBA" id="ARBA00022552"/>
    </source>
</evidence>
<feature type="compositionally biased region" description="Basic and acidic residues" evidence="9">
    <location>
        <begin position="716"/>
        <end position="727"/>
    </location>
</feature>
<keyword evidence="12" id="KW-1185">Reference proteome</keyword>
<evidence type="ECO:0000256" key="8">
    <source>
        <dbReference type="ARBA" id="ARBA00043957"/>
    </source>
</evidence>
<dbReference type="Pfam" id="PF08066">
    <property type="entry name" value="PMC2NT"/>
    <property type="match status" value="1"/>
</dbReference>
<feature type="domain" description="HRDC" evidence="10">
    <location>
        <begin position="449"/>
        <end position="529"/>
    </location>
</feature>
<feature type="region of interest" description="Disordered" evidence="9">
    <location>
        <begin position="608"/>
        <end position="829"/>
    </location>
</feature>
<dbReference type="InterPro" id="IPR012588">
    <property type="entry name" value="Exosome-assoc_fac_Rrp6_N"/>
</dbReference>
<accession>A0AA40CSU6</accession>
<sequence length="829" mass="93125">MDPSQQFKALQESVQTALVAATRTVNGLANEDLQFQRTAHPSVGNHLDEKTQRILDLANSLLKSAGEVTGQKVSALEDADDIDIQWRGIVDSIDGLLEKADTSLDDYTGLIKRKDAPTPEVGRDAKRTRPMTESLDWSLKRANILKPQELFERKPDNLSTAPWKPVLTKKPHAKVPLEQSVTPVNDEEFRHPYETEIADLEYPPTVYENREPVKYLPLDSTEAIWVDTYEGVLEMLEELKNATEIAIDLEHHDYRTYAGILSLMQISTREKDWIVDTIVPWRHKLEILNEVFADPKILKVLHGAQMDIIWLQRDLGLYVVGLFDTFHAVDVLGTYPSKGLGALLKHFVDFNADKRYQLADWRIRPLDEKMMHYARCDTHFLLYVYDKLRNELLENSDRSNPELNLIEKVLQRSKETSLQRYSSPSYDDETGYGKGRWFGPLTRSNTSWDGEQFAVYKAVHRWRDDLARRLDESTIYLMSPSVQADIAQYMPADKKALWALLGNHSRTLKEHMDGLFDVIQKAKAEGRNGPTVLQFLREARLADDNRINGQTTPVTTTDAAIPDVSQLRSKVSQLWGNMPMSTIWEKSPKAVTSNENEVIVFTYPQPLHAQFGGEPQQDQEAAEESPSGDRQAAEEEEPVKLDQEFTLKAGRKRKIDDDDEEMDSASDAEAMDAAAEGAEPTTPASSTRPKAPDAIEFLSVEDGSESVDSDGSDQEAASRETRALTRKEKAKAKKLARRAHKEAKRRARKEKGSSSGKEADGEREDEEDEEPFDYSKAASVLHASKANGGAADGKGKKAFNPYGNKSGEAPKGARKLGLAKSGRTATFKK</sequence>
<evidence type="ECO:0000256" key="3">
    <source>
        <dbReference type="ARBA" id="ARBA00022722"/>
    </source>
</evidence>
<keyword evidence="4" id="KW-0378">Hydrolase</keyword>
<evidence type="ECO:0000313" key="11">
    <source>
        <dbReference type="EMBL" id="KAK0649402.1"/>
    </source>
</evidence>
<proteinExistence type="inferred from homology"/>
<dbReference type="GO" id="GO:0071038">
    <property type="term" value="P:TRAMP-dependent tRNA surveillance pathway"/>
    <property type="evidence" value="ECO:0007669"/>
    <property type="project" value="TreeGrafter"/>
</dbReference>
<dbReference type="InterPro" id="IPR045092">
    <property type="entry name" value="Rrp6-like"/>
</dbReference>
<dbReference type="GO" id="GO:0071040">
    <property type="term" value="P:nuclear polyadenylation-dependent antisense transcript catabolic process"/>
    <property type="evidence" value="ECO:0007669"/>
    <property type="project" value="TreeGrafter"/>
</dbReference>
<keyword evidence="5" id="KW-0271">Exosome</keyword>
<evidence type="ECO:0000259" key="10">
    <source>
        <dbReference type="PROSITE" id="PS50967"/>
    </source>
</evidence>
<comment type="subcellular location">
    <subcellularLocation>
        <location evidence="1">Nucleus</location>
    </subcellularLocation>
</comment>
<dbReference type="SUPFAM" id="SSF53098">
    <property type="entry name" value="Ribonuclease H-like"/>
    <property type="match status" value="1"/>
</dbReference>
<gene>
    <name evidence="11" type="ORF">B0T16DRAFT_436301</name>
</gene>
<keyword evidence="3" id="KW-0540">Nuclease</keyword>
<name>A0AA40CSU6_9PEZI</name>
<dbReference type="Gene3D" id="1.10.150.80">
    <property type="entry name" value="HRDC domain"/>
    <property type="match status" value="1"/>
</dbReference>
<feature type="compositionally biased region" description="Acidic residues" evidence="9">
    <location>
        <begin position="702"/>
        <end position="713"/>
    </location>
</feature>
<feature type="compositionally biased region" description="Acidic residues" evidence="9">
    <location>
        <begin position="657"/>
        <end position="670"/>
    </location>
</feature>
<keyword evidence="7" id="KW-0539">Nucleus</keyword>
<dbReference type="Proteomes" id="UP001174936">
    <property type="component" value="Unassembled WGS sequence"/>
</dbReference>
<dbReference type="GO" id="GO:0003727">
    <property type="term" value="F:single-stranded RNA binding"/>
    <property type="evidence" value="ECO:0007669"/>
    <property type="project" value="TreeGrafter"/>
</dbReference>
<dbReference type="FunFam" id="3.30.420.10:FF:000059">
    <property type="entry name" value="Exosome complex exonuclease Rrp6"/>
    <property type="match status" value="1"/>
</dbReference>
<feature type="compositionally biased region" description="Low complexity" evidence="9">
    <location>
        <begin position="671"/>
        <end position="684"/>
    </location>
</feature>
<dbReference type="GO" id="GO:0071035">
    <property type="term" value="P:nuclear polyadenylation-dependent rRNA catabolic process"/>
    <property type="evidence" value="ECO:0007669"/>
    <property type="project" value="TreeGrafter"/>
</dbReference>
<keyword evidence="2" id="KW-0698">rRNA processing</keyword>
<dbReference type="GO" id="GO:0071044">
    <property type="term" value="P:histone mRNA catabolic process"/>
    <property type="evidence" value="ECO:0007669"/>
    <property type="project" value="TreeGrafter"/>
</dbReference>
<dbReference type="Pfam" id="PF00570">
    <property type="entry name" value="HRDC"/>
    <property type="match status" value="1"/>
</dbReference>
<feature type="compositionally biased region" description="Basic residues" evidence="9">
    <location>
        <begin position="728"/>
        <end position="749"/>
    </location>
</feature>